<dbReference type="RefSeq" id="XP_056509379.1">
    <property type="nucleotide sequence ID" value="XM_056656579.1"/>
</dbReference>
<dbReference type="EMBL" id="JAPMSZ010000009">
    <property type="protein sequence ID" value="KAJ5091181.1"/>
    <property type="molecule type" value="Genomic_DNA"/>
</dbReference>
<reference evidence="3" key="2">
    <citation type="journal article" date="2023" name="IMA Fungus">
        <title>Comparative genomic study of the Penicillium genus elucidates a diverse pangenome and 15 lateral gene transfer events.</title>
        <authorList>
            <person name="Petersen C."/>
            <person name="Sorensen T."/>
            <person name="Nielsen M.R."/>
            <person name="Sondergaard T.E."/>
            <person name="Sorensen J.L."/>
            <person name="Fitzpatrick D.A."/>
            <person name="Frisvad J.C."/>
            <person name="Nielsen K.L."/>
        </authorList>
    </citation>
    <scope>NUCLEOTIDE SEQUENCE</scope>
    <source>
        <strain evidence="3">IBT 34128</strain>
    </source>
</reference>
<gene>
    <name evidence="3" type="ORF">NUU61_006051</name>
</gene>
<feature type="compositionally biased region" description="Low complexity" evidence="1">
    <location>
        <begin position="129"/>
        <end position="165"/>
    </location>
</feature>
<comment type="caution">
    <text evidence="3">The sequence shown here is derived from an EMBL/GenBank/DDBJ whole genome shotgun (WGS) entry which is preliminary data.</text>
</comment>
<keyword evidence="2" id="KW-0472">Membrane</keyword>
<feature type="transmembrane region" description="Helical" evidence="2">
    <location>
        <begin position="101"/>
        <end position="126"/>
    </location>
</feature>
<evidence type="ECO:0008006" key="5">
    <source>
        <dbReference type="Google" id="ProtNLM"/>
    </source>
</evidence>
<dbReference type="AlphaFoldDB" id="A0A9W9F095"/>
<proteinExistence type="predicted"/>
<keyword evidence="2" id="KW-0812">Transmembrane</keyword>
<dbReference type="OrthoDB" id="4496257at2759"/>
<reference evidence="3" key="1">
    <citation type="submission" date="2022-11" db="EMBL/GenBank/DDBJ databases">
        <authorList>
            <person name="Petersen C."/>
        </authorList>
    </citation>
    <scope>NUCLEOTIDE SEQUENCE</scope>
    <source>
        <strain evidence="3">IBT 34128</strain>
    </source>
</reference>
<keyword evidence="2" id="KW-1133">Transmembrane helix</keyword>
<organism evidence="3 4">
    <name type="scientific">Penicillium alfredii</name>
    <dbReference type="NCBI Taxonomy" id="1506179"/>
    <lineage>
        <taxon>Eukaryota</taxon>
        <taxon>Fungi</taxon>
        <taxon>Dikarya</taxon>
        <taxon>Ascomycota</taxon>
        <taxon>Pezizomycotina</taxon>
        <taxon>Eurotiomycetes</taxon>
        <taxon>Eurotiomycetidae</taxon>
        <taxon>Eurotiales</taxon>
        <taxon>Aspergillaceae</taxon>
        <taxon>Penicillium</taxon>
    </lineage>
</organism>
<evidence type="ECO:0000256" key="1">
    <source>
        <dbReference type="SAM" id="MobiDB-lite"/>
    </source>
</evidence>
<evidence type="ECO:0000313" key="4">
    <source>
        <dbReference type="Proteomes" id="UP001141434"/>
    </source>
</evidence>
<evidence type="ECO:0000256" key="2">
    <source>
        <dbReference type="SAM" id="Phobius"/>
    </source>
</evidence>
<sequence length="281" mass="29960">MRFNIASHSPILWINLLNDCPPSLLAMGPLDFKPNPPAQPGLEVVVPDGLMVAGAGRQRNTRPYSAENIQGPMPPACGRSIVAPGQEKSSPKTICGIRARYFWIGVIVAMVVVAAAIAGGVGGSLATRNNNSSDSTSSPNSNQSSDKASSSLTSTSPSTTSTSTPTPTPNHVDCPASNEKRFTLHKTSYVALCDTDLCTGQACADSTIETDKFHETSLDDCVSRCLYWNKSGSRIKCSGVSWDKEAPGDSDHFHRCFLKRDTKGKTSPPDDWTVISAILDE</sequence>
<keyword evidence="4" id="KW-1185">Reference proteome</keyword>
<feature type="region of interest" description="Disordered" evidence="1">
    <location>
        <begin position="129"/>
        <end position="176"/>
    </location>
</feature>
<dbReference type="GeneID" id="81395748"/>
<protein>
    <recommendedName>
        <fullName evidence="5">Apple domain-containing protein</fullName>
    </recommendedName>
</protein>
<evidence type="ECO:0000313" key="3">
    <source>
        <dbReference type="EMBL" id="KAJ5091181.1"/>
    </source>
</evidence>
<dbReference type="Proteomes" id="UP001141434">
    <property type="component" value="Unassembled WGS sequence"/>
</dbReference>
<accession>A0A9W9F095</accession>
<name>A0A9W9F095_9EURO</name>